<dbReference type="Proteomes" id="UP000313849">
    <property type="component" value="Unassembled WGS sequence"/>
</dbReference>
<reference evidence="1 2" key="1">
    <citation type="submission" date="2019-06" db="EMBL/GenBank/DDBJ databases">
        <title>Draft genome sequence of Miniimonas arenae KCTC 19750T isolated from sea sand.</title>
        <authorList>
            <person name="Park S.-J."/>
        </authorList>
    </citation>
    <scope>NUCLEOTIDE SEQUENCE [LARGE SCALE GENOMIC DNA]</scope>
    <source>
        <strain evidence="1 2">KCTC 19750</strain>
    </source>
</reference>
<comment type="caution">
    <text evidence="1">The sequence shown here is derived from an EMBL/GenBank/DDBJ whole genome shotgun (WGS) entry which is preliminary data.</text>
</comment>
<evidence type="ECO:0000313" key="1">
    <source>
        <dbReference type="EMBL" id="TNU73737.1"/>
    </source>
</evidence>
<name>A0A5C5BC22_9MICO</name>
<protein>
    <submittedName>
        <fullName evidence="1">Histidine triad (HIT) protein</fullName>
    </submittedName>
</protein>
<evidence type="ECO:0000313" key="2">
    <source>
        <dbReference type="Proteomes" id="UP000313849"/>
    </source>
</evidence>
<keyword evidence="2" id="KW-1185">Reference proteome</keyword>
<sequence>MATPAEPCPLCEKHRGVGELVGPVLWADDQVVVSHRPLSRATGLALAGSRRRAGGRGGPSELDRGRILADWFDTEHVFTAIVGLGIAHFHQHVFVRDPGTPATAPWHDPESWDEVPRLDAGGLDRLADALRARFDALM</sequence>
<proteinExistence type="predicted"/>
<dbReference type="InterPro" id="IPR036265">
    <property type="entry name" value="HIT-like_sf"/>
</dbReference>
<dbReference type="EMBL" id="VENP01000034">
    <property type="protein sequence ID" value="TNU73737.1"/>
    <property type="molecule type" value="Genomic_DNA"/>
</dbReference>
<dbReference type="OrthoDB" id="9784774at2"/>
<dbReference type="SUPFAM" id="SSF54197">
    <property type="entry name" value="HIT-like"/>
    <property type="match status" value="1"/>
</dbReference>
<organism evidence="1 2">
    <name type="scientific">Miniimonas arenae</name>
    <dbReference type="NCBI Taxonomy" id="676201"/>
    <lineage>
        <taxon>Bacteria</taxon>
        <taxon>Bacillati</taxon>
        <taxon>Actinomycetota</taxon>
        <taxon>Actinomycetes</taxon>
        <taxon>Micrococcales</taxon>
        <taxon>Beutenbergiaceae</taxon>
        <taxon>Miniimonas</taxon>
    </lineage>
</organism>
<dbReference type="AlphaFoldDB" id="A0A5C5BC22"/>
<gene>
    <name evidence="1" type="ORF">FH969_09695</name>
</gene>
<accession>A0A5C5BC22</accession>